<organism evidence="2 3">
    <name type="scientific">Natrarchaeobaculum aegyptiacum</name>
    <dbReference type="NCBI Taxonomy" id="745377"/>
    <lineage>
        <taxon>Archaea</taxon>
        <taxon>Methanobacteriati</taxon>
        <taxon>Methanobacteriota</taxon>
        <taxon>Stenosarchaea group</taxon>
        <taxon>Halobacteria</taxon>
        <taxon>Halobacteriales</taxon>
        <taxon>Natrialbaceae</taxon>
        <taxon>Natrarchaeobaculum</taxon>
    </lineage>
</organism>
<dbReference type="CDD" id="cd10970">
    <property type="entry name" value="CE4_DAC_u1_6s"/>
    <property type="match status" value="1"/>
</dbReference>
<evidence type="ECO:0000313" key="2">
    <source>
        <dbReference type="EMBL" id="ARS90000.1"/>
    </source>
</evidence>
<dbReference type="AlphaFoldDB" id="A0A2Z2HS80"/>
<feature type="compositionally biased region" description="Acidic residues" evidence="1">
    <location>
        <begin position="24"/>
        <end position="41"/>
    </location>
</feature>
<sequence length="550" mass="58958">MERRAYLSTMASMAGVPISYQLAEDGDDTDDGGGDADDEAGNGDPLGPTDLVGTFDDFESLESWRAYQDIGSISAATDYVATGTQSALLESSEEDGQVRVRRELDEPIDVRGVAPGLAVAADRSARVRIQLQDSDGHYVEFSRQVREGMPFVRDNFGLTRVSGEPDLTDVVTLQIVSWFGEGQLWIDDFYFVPTVGTGTVLLQFHGGYESHMAAAQIVDDAETDIPATAFVPTDRIRETGSEETDDDRLTLDQLETLSSAGWTIGSYGARGTTISGAGEVMEQNIVGPIEWLTDRGFDDGARFLAVPGSRYSADSYEAVREHYDLAFSGWGISQGYPADPHRCAVVTDPSPDQAVELLEWTAARGGFTSIAFTTFDSEDDREALEDLVSRIDELVTQGLLQVATPGQLLAGASELEADLEERAGEAEVGDDVVDDPDEQAIEDDETEDAVDPDEEVIEEAERDAVEGTDQEPDRDAGADESTGPESEPETESGAETEPGQPTDSGDGGELEVTENDVIGETDEESPGDASEAADRGWDEIGPGEGLRNGG</sequence>
<reference evidence="3" key="1">
    <citation type="submission" date="2017-02" db="EMBL/GenBank/DDBJ databases">
        <title>Natronthermophilus aegyptiacus gen. nov.,sp. nov., an aerobic, extremely halophilic alkalithermophilic archaeon isolated from the athalassohaline Wadi An Natrun, Egypt.</title>
        <authorList>
            <person name="Zhao B."/>
        </authorList>
    </citation>
    <scope>NUCLEOTIDE SEQUENCE [LARGE SCALE GENOMIC DNA]</scope>
    <source>
        <strain evidence="3">JW/NM-HA 15</strain>
    </source>
</reference>
<feature type="region of interest" description="Disordered" evidence="1">
    <location>
        <begin position="421"/>
        <end position="550"/>
    </location>
</feature>
<dbReference type="EMBL" id="CP019893">
    <property type="protein sequence ID" value="ARS90000.1"/>
    <property type="molecule type" value="Genomic_DNA"/>
</dbReference>
<feature type="compositionally biased region" description="Acidic residues" evidence="1">
    <location>
        <begin position="506"/>
        <end position="526"/>
    </location>
</feature>
<dbReference type="RefSeq" id="WP_323368195.1">
    <property type="nucleotide sequence ID" value="NZ_CP019893.1"/>
</dbReference>
<evidence type="ECO:0000313" key="3">
    <source>
        <dbReference type="Proteomes" id="UP000250088"/>
    </source>
</evidence>
<dbReference type="Proteomes" id="UP000250088">
    <property type="component" value="Chromosome"/>
</dbReference>
<evidence type="ECO:0000256" key="1">
    <source>
        <dbReference type="SAM" id="MobiDB-lite"/>
    </source>
</evidence>
<proteinExistence type="predicted"/>
<dbReference type="GeneID" id="32894382"/>
<dbReference type="KEGG" id="naj:B1756_09845"/>
<accession>A0A2Z2HS80</accession>
<dbReference type="Gene3D" id="3.20.20.370">
    <property type="entry name" value="Glycoside hydrolase/deacetylase"/>
    <property type="match status" value="1"/>
</dbReference>
<name>A0A2Z2HS80_9EURY</name>
<gene>
    <name evidence="2" type="ORF">B1756_09845</name>
</gene>
<feature type="region of interest" description="Disordered" evidence="1">
    <location>
        <begin position="22"/>
        <end position="48"/>
    </location>
</feature>
<keyword evidence="3" id="KW-1185">Reference proteome</keyword>
<protein>
    <recommendedName>
        <fullName evidence="4">Polysaccharide deacetylase</fullName>
    </recommendedName>
</protein>
<feature type="compositionally biased region" description="Acidic residues" evidence="1">
    <location>
        <begin position="427"/>
        <end position="470"/>
    </location>
</feature>
<evidence type="ECO:0008006" key="4">
    <source>
        <dbReference type="Google" id="ProtNLM"/>
    </source>
</evidence>